<protein>
    <submittedName>
        <fullName evidence="2">Uncharacterized protein</fullName>
    </submittedName>
</protein>
<organism evidence="2 3">
    <name type="scientific">Cinchona calisaya</name>
    <dbReference type="NCBI Taxonomy" id="153742"/>
    <lineage>
        <taxon>Eukaryota</taxon>
        <taxon>Viridiplantae</taxon>
        <taxon>Streptophyta</taxon>
        <taxon>Embryophyta</taxon>
        <taxon>Tracheophyta</taxon>
        <taxon>Spermatophyta</taxon>
        <taxon>Magnoliopsida</taxon>
        <taxon>eudicotyledons</taxon>
        <taxon>Gunneridae</taxon>
        <taxon>Pentapetalae</taxon>
        <taxon>asterids</taxon>
        <taxon>lamiids</taxon>
        <taxon>Gentianales</taxon>
        <taxon>Rubiaceae</taxon>
        <taxon>Cinchonoideae</taxon>
        <taxon>Cinchoneae</taxon>
        <taxon>Cinchona</taxon>
    </lineage>
</organism>
<reference evidence="2 3" key="1">
    <citation type="submission" date="2024-11" db="EMBL/GenBank/DDBJ databases">
        <title>A near-complete genome assembly of Cinchona calisaya.</title>
        <authorList>
            <person name="Lian D.C."/>
            <person name="Zhao X.W."/>
            <person name="Wei L."/>
        </authorList>
    </citation>
    <scope>NUCLEOTIDE SEQUENCE [LARGE SCALE GENOMIC DNA]</scope>
    <source>
        <tissue evidence="2">Nenye</tissue>
    </source>
</reference>
<dbReference type="AlphaFoldDB" id="A0ABD2Z2U4"/>
<comment type="caution">
    <text evidence="2">The sequence shown here is derived from an EMBL/GenBank/DDBJ whole genome shotgun (WGS) entry which is preliminary data.</text>
</comment>
<evidence type="ECO:0000256" key="1">
    <source>
        <dbReference type="SAM" id="MobiDB-lite"/>
    </source>
</evidence>
<name>A0ABD2Z2U4_9GENT</name>
<gene>
    <name evidence="2" type="ORF">ACH5RR_026526</name>
</gene>
<feature type="compositionally biased region" description="Polar residues" evidence="1">
    <location>
        <begin position="109"/>
        <end position="124"/>
    </location>
</feature>
<proteinExistence type="predicted"/>
<accession>A0ABD2Z2U4</accession>
<evidence type="ECO:0000313" key="2">
    <source>
        <dbReference type="EMBL" id="KAL3513809.1"/>
    </source>
</evidence>
<dbReference type="EMBL" id="JBJUIK010000011">
    <property type="protein sequence ID" value="KAL3513809.1"/>
    <property type="molecule type" value="Genomic_DNA"/>
</dbReference>
<evidence type="ECO:0000313" key="3">
    <source>
        <dbReference type="Proteomes" id="UP001630127"/>
    </source>
</evidence>
<keyword evidence="3" id="KW-1185">Reference proteome</keyword>
<dbReference type="Proteomes" id="UP001630127">
    <property type="component" value="Unassembled WGS sequence"/>
</dbReference>
<sequence length="143" mass="15440">MKSSSMAFGSNTGKVGLESFLPGLKPNLVVRAYPTSSEAGEAQLRLQQCSKSTCMMGFIAVCDASVEDNLPEMNLEKIEAYDLKIIEKVLNELEAKFRATLPTLEPTGKGSSSQPGPMANSQSATGDLCWLSMIIMEPKSSWN</sequence>
<feature type="region of interest" description="Disordered" evidence="1">
    <location>
        <begin position="103"/>
        <end position="124"/>
    </location>
</feature>